<dbReference type="STRING" id="1448320.A0A319D9S0"/>
<comment type="similarity">
    <text evidence="3 13">Belongs to the PIGM family.</text>
</comment>
<dbReference type="EC" id="2.4.1.-" evidence="13"/>
<feature type="transmembrane region" description="Helical" evidence="13">
    <location>
        <begin position="199"/>
        <end position="220"/>
    </location>
</feature>
<dbReference type="GO" id="GO:0051751">
    <property type="term" value="F:alpha-1,4-mannosyltransferase activity"/>
    <property type="evidence" value="ECO:0007669"/>
    <property type="project" value="InterPro"/>
</dbReference>
<keyword evidence="5 13" id="KW-0337">GPI-anchor biosynthesis</keyword>
<feature type="transmembrane region" description="Helical" evidence="13">
    <location>
        <begin position="39"/>
        <end position="61"/>
    </location>
</feature>
<evidence type="ECO:0000256" key="11">
    <source>
        <dbReference type="ARBA" id="ARBA00023136"/>
    </source>
</evidence>
<dbReference type="VEuPathDB" id="FungiDB:BO71DRAFT_433073"/>
<evidence type="ECO:0000313" key="15">
    <source>
        <dbReference type="Proteomes" id="UP000247810"/>
    </source>
</evidence>
<comment type="function">
    <text evidence="12 13">Mannosyltransferase involved in glycosylphosphatidylinositol-anchor biosynthesis. Transfers the first alpha-1,4-mannose to GlcN-acyl-PI during GPI precursor assembly. Required for cell wall integrity.</text>
</comment>
<name>A0A319D9S0_9EURO</name>
<dbReference type="Proteomes" id="UP000247810">
    <property type="component" value="Unassembled WGS sequence"/>
</dbReference>
<gene>
    <name evidence="14" type="ORF">BO71DRAFT_433073</name>
</gene>
<feature type="transmembrane region" description="Helical" evidence="13">
    <location>
        <begin position="372"/>
        <end position="397"/>
    </location>
</feature>
<keyword evidence="10 13" id="KW-1133">Transmembrane helix</keyword>
<dbReference type="UniPathway" id="UPA00196"/>
<dbReference type="EMBL" id="KZ825952">
    <property type="protein sequence ID" value="PYH91207.1"/>
    <property type="molecule type" value="Genomic_DNA"/>
</dbReference>
<sequence length="402" mass="44076">AHSPLKYTDIDYLVFTDAAHYTSQHLSPYTRDTYRYTPLLAYLLLPTAITTPSSPLLTTLFFSSGKILFSVSDILAGWLIAQSLRTVYGMDAARARKYAAVWLLNPMVANISTRGSSEGLLGVMVVGLLWAVLKKRVVLAGVLLGVGVHFKIYPFVYGGSVLWAMGGVPSSRESTGSTANPSKPSILALIWNFPTNDRLTLTLTSLVTFALLNLSMYTLYSTPFLQHTYFHHLTRIDHRHNFSPYSTLLYLSAAATGTESQPSFAFESLAFIPQLLLSVVVLPLALAKKSLPGTMLVQTFAFVGFNKVVTSQYFLWYLIFLPFYLALPSCSLRTSPRLGATVAALWVLGQAAWLHQAFLLEFLGLSTFVPGLFLASLGFFAVNVWILGVVVGDLVALPSSSF</sequence>
<evidence type="ECO:0000256" key="13">
    <source>
        <dbReference type="RuleBase" id="RU365064"/>
    </source>
</evidence>
<dbReference type="GO" id="GO:0005789">
    <property type="term" value="C:endoplasmic reticulum membrane"/>
    <property type="evidence" value="ECO:0007669"/>
    <property type="project" value="UniProtKB-SubCell"/>
</dbReference>
<keyword evidence="15" id="KW-1185">Reference proteome</keyword>
<protein>
    <recommendedName>
        <fullName evidence="4 13">GPI mannosyltransferase 1</fullName>
        <ecNumber evidence="13">2.4.1.-</ecNumber>
    </recommendedName>
    <alternativeName>
        <fullName evidence="13">GPI mannosyltransferase I</fullName>
    </alternativeName>
</protein>
<dbReference type="PANTHER" id="PTHR12886">
    <property type="entry name" value="PIG-M MANNOSYLTRANSFERASE"/>
    <property type="match status" value="1"/>
</dbReference>
<dbReference type="GO" id="GO:1990529">
    <property type="term" value="C:glycosylphosphatidylinositol-mannosyltransferase I complex"/>
    <property type="evidence" value="ECO:0007669"/>
    <property type="project" value="TreeGrafter"/>
</dbReference>
<dbReference type="InterPro" id="IPR007704">
    <property type="entry name" value="PIG-M"/>
</dbReference>
<dbReference type="GO" id="GO:0006506">
    <property type="term" value="P:GPI anchor biosynthetic process"/>
    <property type="evidence" value="ECO:0007669"/>
    <property type="project" value="UniProtKB-UniPathway"/>
</dbReference>
<evidence type="ECO:0000256" key="4">
    <source>
        <dbReference type="ARBA" id="ARBA00013797"/>
    </source>
</evidence>
<evidence type="ECO:0000256" key="2">
    <source>
        <dbReference type="ARBA" id="ARBA00004687"/>
    </source>
</evidence>
<feature type="transmembrane region" description="Helical" evidence="13">
    <location>
        <begin position="308"/>
        <end position="327"/>
    </location>
</feature>
<keyword evidence="7 13" id="KW-0808">Transferase</keyword>
<dbReference type="OrthoDB" id="1741594at2759"/>
<dbReference type="GO" id="GO:0004376">
    <property type="term" value="F:GPI mannosyltransferase activity"/>
    <property type="evidence" value="ECO:0007669"/>
    <property type="project" value="InterPro"/>
</dbReference>
<feature type="non-terminal residue" evidence="14">
    <location>
        <position position="1"/>
    </location>
</feature>
<evidence type="ECO:0000256" key="10">
    <source>
        <dbReference type="ARBA" id="ARBA00022989"/>
    </source>
</evidence>
<evidence type="ECO:0000256" key="5">
    <source>
        <dbReference type="ARBA" id="ARBA00022502"/>
    </source>
</evidence>
<evidence type="ECO:0000256" key="9">
    <source>
        <dbReference type="ARBA" id="ARBA00022824"/>
    </source>
</evidence>
<dbReference type="AlphaFoldDB" id="A0A319D9S0"/>
<dbReference type="Pfam" id="PF05007">
    <property type="entry name" value="Mannosyl_trans"/>
    <property type="match status" value="1"/>
</dbReference>
<keyword evidence="11 13" id="KW-0472">Membrane</keyword>
<comment type="pathway">
    <text evidence="2 13">Glycolipid biosynthesis; glycosylphosphatidylinositol-anchor biosynthesis.</text>
</comment>
<accession>A0A319D9S0</accession>
<organism evidence="14 15">
    <name type="scientific">Aspergillus ellipticus CBS 707.79</name>
    <dbReference type="NCBI Taxonomy" id="1448320"/>
    <lineage>
        <taxon>Eukaryota</taxon>
        <taxon>Fungi</taxon>
        <taxon>Dikarya</taxon>
        <taxon>Ascomycota</taxon>
        <taxon>Pezizomycotina</taxon>
        <taxon>Eurotiomycetes</taxon>
        <taxon>Eurotiomycetidae</taxon>
        <taxon>Eurotiales</taxon>
        <taxon>Aspergillaceae</taxon>
        <taxon>Aspergillus</taxon>
        <taxon>Aspergillus subgen. Circumdati</taxon>
    </lineage>
</organism>
<feature type="transmembrane region" description="Helical" evidence="13">
    <location>
        <begin position="339"/>
        <end position="360"/>
    </location>
</feature>
<evidence type="ECO:0000256" key="6">
    <source>
        <dbReference type="ARBA" id="ARBA00022676"/>
    </source>
</evidence>
<evidence type="ECO:0000256" key="1">
    <source>
        <dbReference type="ARBA" id="ARBA00004477"/>
    </source>
</evidence>
<dbReference type="PANTHER" id="PTHR12886:SF0">
    <property type="entry name" value="GPI MANNOSYLTRANSFERASE 1"/>
    <property type="match status" value="1"/>
</dbReference>
<feature type="transmembrane region" description="Helical" evidence="13">
    <location>
        <begin position="137"/>
        <end position="156"/>
    </location>
</feature>
<reference evidence="14 15" key="1">
    <citation type="submission" date="2018-02" db="EMBL/GenBank/DDBJ databases">
        <title>The genomes of Aspergillus section Nigri reveals drivers in fungal speciation.</title>
        <authorList>
            <consortium name="DOE Joint Genome Institute"/>
            <person name="Vesth T.C."/>
            <person name="Nybo J."/>
            <person name="Theobald S."/>
            <person name="Brandl J."/>
            <person name="Frisvad J.C."/>
            <person name="Nielsen K.F."/>
            <person name="Lyhne E.K."/>
            <person name="Kogle M.E."/>
            <person name="Kuo A."/>
            <person name="Riley R."/>
            <person name="Clum A."/>
            <person name="Nolan M."/>
            <person name="Lipzen A."/>
            <person name="Salamov A."/>
            <person name="Henrissat B."/>
            <person name="Wiebenga A."/>
            <person name="De vries R.P."/>
            <person name="Grigoriev I.V."/>
            <person name="Mortensen U.H."/>
            <person name="Andersen M.R."/>
            <person name="Baker S.E."/>
        </authorList>
    </citation>
    <scope>NUCLEOTIDE SEQUENCE [LARGE SCALE GENOMIC DNA]</scope>
    <source>
        <strain evidence="14 15">CBS 707.79</strain>
    </source>
</reference>
<feature type="transmembrane region" description="Helical" evidence="13">
    <location>
        <begin position="269"/>
        <end position="288"/>
    </location>
</feature>
<comment type="subcellular location">
    <subcellularLocation>
        <location evidence="1 13">Endoplasmic reticulum membrane</location>
        <topology evidence="1 13">Multi-pass membrane protein</topology>
    </subcellularLocation>
</comment>
<evidence type="ECO:0000256" key="12">
    <source>
        <dbReference type="ARBA" id="ARBA00025399"/>
    </source>
</evidence>
<keyword evidence="8 13" id="KW-0812">Transmembrane</keyword>
<evidence type="ECO:0000256" key="8">
    <source>
        <dbReference type="ARBA" id="ARBA00022692"/>
    </source>
</evidence>
<keyword evidence="9 13" id="KW-0256">Endoplasmic reticulum</keyword>
<evidence type="ECO:0000256" key="3">
    <source>
        <dbReference type="ARBA" id="ARBA00011071"/>
    </source>
</evidence>
<keyword evidence="6 13" id="KW-0328">Glycosyltransferase</keyword>
<evidence type="ECO:0000313" key="14">
    <source>
        <dbReference type="EMBL" id="PYH91207.1"/>
    </source>
</evidence>
<evidence type="ECO:0000256" key="7">
    <source>
        <dbReference type="ARBA" id="ARBA00022679"/>
    </source>
</evidence>
<proteinExistence type="inferred from homology"/>